<dbReference type="Pfam" id="PF13439">
    <property type="entry name" value="Glyco_transf_4"/>
    <property type="match status" value="1"/>
</dbReference>
<gene>
    <name evidence="2" type="ORF">LDC_1476</name>
</gene>
<keyword evidence="2" id="KW-0808">Transferase</keyword>
<dbReference type="PANTHER" id="PTHR45947:SF3">
    <property type="entry name" value="SULFOQUINOVOSYL TRANSFERASE SQD2"/>
    <property type="match status" value="1"/>
</dbReference>
<reference evidence="2" key="2">
    <citation type="journal article" date="2011" name="Microb. Ecol.">
        <title>Taxonomic and Functional Metagenomic Profiling of the Microbial Community in the Anoxic Sediment of a Sub-saline Shallow Lake (Laguna de Carrizo, Central Spain).</title>
        <authorList>
            <person name="Ferrer M."/>
            <person name="Guazzaroni M.E."/>
            <person name="Richter M."/>
            <person name="Garcia-Salamanca A."/>
            <person name="Yarza P."/>
            <person name="Suarez-Suarez A."/>
            <person name="Solano J."/>
            <person name="Alcaide M."/>
            <person name="van Dillewijn P."/>
            <person name="Molina-Henares M.A."/>
            <person name="Lopez-Cortes N."/>
            <person name="Al-Ramahi Y."/>
            <person name="Guerrero C."/>
            <person name="Acosta A."/>
            <person name="de Eugenio L.I."/>
            <person name="Martinez V."/>
            <person name="Marques S."/>
            <person name="Rojo F."/>
            <person name="Santero E."/>
            <person name="Genilloud O."/>
            <person name="Perez-Perez J."/>
            <person name="Rossello-Mora R."/>
            <person name="Ramos J.L."/>
        </authorList>
    </citation>
    <scope>NUCLEOTIDE SEQUENCE</scope>
</reference>
<proteinExistence type="predicted"/>
<dbReference type="InterPro" id="IPR028098">
    <property type="entry name" value="Glyco_trans_4-like_N"/>
</dbReference>
<dbReference type="AlphaFoldDB" id="D9PIW7"/>
<accession>D9PIW7</accession>
<dbReference type="Gene3D" id="3.40.50.2000">
    <property type="entry name" value="Glycogen Phosphorylase B"/>
    <property type="match status" value="1"/>
</dbReference>
<feature type="non-terminal residue" evidence="2">
    <location>
        <position position="198"/>
    </location>
</feature>
<protein>
    <submittedName>
        <fullName evidence="2">Glycosyl transferase</fullName>
    </submittedName>
</protein>
<sequence>MRLALVTDAWLPQVNGVVRTLGHTIREIEAVGHEVTVISPADFRTVPCPTYPEIRLALFASRAVRRRLEALDPDAVHVSTEGPLGLAARNWCLRRGRPFTTAYHTQFPEYVRARAPIPLSVGYAAVRWFHGRATRTLVTTPSMQTQLETRGLRNLHLWGRGVDTDLFRPRGKDFLDLPRPIWLYFGRVAVEKGIGDFL</sequence>
<evidence type="ECO:0000259" key="1">
    <source>
        <dbReference type="Pfam" id="PF13439"/>
    </source>
</evidence>
<dbReference type="PANTHER" id="PTHR45947">
    <property type="entry name" value="SULFOQUINOVOSYL TRANSFERASE SQD2"/>
    <property type="match status" value="1"/>
</dbReference>
<evidence type="ECO:0000313" key="2">
    <source>
        <dbReference type="EMBL" id="EFK96496.1"/>
    </source>
</evidence>
<dbReference type="GO" id="GO:0016757">
    <property type="term" value="F:glycosyltransferase activity"/>
    <property type="evidence" value="ECO:0007669"/>
    <property type="project" value="TreeGrafter"/>
</dbReference>
<comment type="caution">
    <text evidence="2">The sequence shown here is derived from an EMBL/GenBank/DDBJ whole genome shotgun (WGS) entry which is preliminary data.</text>
</comment>
<reference evidence="2" key="1">
    <citation type="submission" date="2010-07" db="EMBL/GenBank/DDBJ databases">
        <authorList>
            <consortium name="CONSOLIDER consortium CSD2007-00005"/>
            <person name="Guazzaroni M.-E."/>
            <person name="Richter M."/>
            <person name="Garcia-Salamanca A."/>
            <person name="Yarza P."/>
            <person name="Ferrer M."/>
        </authorList>
    </citation>
    <scope>NUCLEOTIDE SEQUENCE</scope>
</reference>
<dbReference type="InterPro" id="IPR050194">
    <property type="entry name" value="Glycosyltransferase_grp1"/>
</dbReference>
<feature type="domain" description="Glycosyltransferase subfamily 4-like N-terminal" evidence="1">
    <location>
        <begin position="14"/>
        <end position="165"/>
    </location>
</feature>
<dbReference type="EMBL" id="ADZX01000465">
    <property type="protein sequence ID" value="EFK96496.1"/>
    <property type="molecule type" value="Genomic_DNA"/>
</dbReference>
<dbReference type="SUPFAM" id="SSF53756">
    <property type="entry name" value="UDP-Glycosyltransferase/glycogen phosphorylase"/>
    <property type="match status" value="1"/>
</dbReference>
<name>D9PIW7_9ZZZZ</name>
<organism evidence="2">
    <name type="scientific">sediment metagenome</name>
    <dbReference type="NCBI Taxonomy" id="749907"/>
    <lineage>
        <taxon>unclassified sequences</taxon>
        <taxon>metagenomes</taxon>
        <taxon>ecological metagenomes</taxon>
    </lineage>
</organism>